<keyword evidence="3" id="KW-1185">Reference proteome</keyword>
<feature type="transmembrane region" description="Helical" evidence="1">
    <location>
        <begin position="208"/>
        <end position="227"/>
    </location>
</feature>
<sequence>MSSPKQPHSLKEDFISRLSTNKQHGVALFILFLLPLLLYSAIFFGDQQFMGNDVLQWRAGSESVINYMETHDGEHPNWATNMFSGMPSYVLHNPSSPPNIDSLFKWLGGNTKPLTFFWILLSGAYFFFVIQGVRPFSSALGSILIGFTTYLPIIIEAGHYSKFMAFAFIPWMFVGYYLVSRSQKKLLAFFVFTLAMTLQLRANHPQVTYYFLYLLGIWWMYDSWLAYKKDEIARWLQRTGIAFGAGILAIICSIDLYWRLYEYAQYSTRGGSTLDVSSQAGGLSLEYAFSWSQGVGELLTLIIPGLYGGSSGEAYWGPKTFTSGPHYLGGIAFFLALIGFLKYKKKLKYLFFGVGSLTLLFSLGYHFPLLNEFMFNYMPYFNKFRTPEMWLIVTVFCFSVLAVYGIEALIDIARNKKESLKELYLPLGIAVGLGVIFTLGSNALLSFEKPGEFDQYAQQLAQQNNVQPDNPQIQQGVQNYINSRLKPQRKEIANSDSMRYLILVLLAGGLVVGLLKRKVSKGYFLLGILLLTTYDMLRIDARYVNESSMAPDRFDTEQRIQQQQQPVDKYVMENINSGEGYPYRVFPLMRNPFNNAIPSYFYPTIGGYTGAKLAHYQDMIDHLLMNDHSSMNEPILDMLNVKYVTAQQQIPFTGYTEVFSRDGQRVYQNDDVLPKAFFVDSVTTVASPQQAVDRMKPGTHFNPATNAIVETSDQLTASTDSTATVSVTSYDAKTIELETSSSNEGFLVLSEIYYPAGWEATIDGELATIYKTDFVLRGLQVPAGDHSITMTFEPASSIWGLRLAWMGHILLWISGIGAGLMVYHRRKPSEEE</sequence>
<feature type="transmembrane region" description="Helical" evidence="1">
    <location>
        <begin position="161"/>
        <end position="179"/>
    </location>
</feature>
<organism evidence="2 3">
    <name type="scientific">Fodinibius salsisoli</name>
    <dbReference type="NCBI Taxonomy" id="2820877"/>
    <lineage>
        <taxon>Bacteria</taxon>
        <taxon>Pseudomonadati</taxon>
        <taxon>Balneolota</taxon>
        <taxon>Balneolia</taxon>
        <taxon>Balneolales</taxon>
        <taxon>Balneolaceae</taxon>
        <taxon>Fodinibius</taxon>
    </lineage>
</organism>
<feature type="transmembrane region" description="Helical" evidence="1">
    <location>
        <begin position="422"/>
        <end position="445"/>
    </location>
</feature>
<protein>
    <recommendedName>
        <fullName evidence="4">Membrane protein YfhO</fullName>
    </recommendedName>
</protein>
<proteinExistence type="predicted"/>
<comment type="caution">
    <text evidence="2">The sequence shown here is derived from an EMBL/GenBank/DDBJ whole genome shotgun (WGS) entry which is preliminary data.</text>
</comment>
<feature type="transmembrane region" description="Helical" evidence="1">
    <location>
        <begin position="803"/>
        <end position="823"/>
    </location>
</feature>
<feature type="transmembrane region" description="Helical" evidence="1">
    <location>
        <begin position="137"/>
        <end position="155"/>
    </location>
</feature>
<dbReference type="InterPro" id="IPR018580">
    <property type="entry name" value="Uncharacterised_YfhO"/>
</dbReference>
<dbReference type="RefSeq" id="WP_265767315.1">
    <property type="nucleotide sequence ID" value="NZ_JAGGJA010000014.1"/>
</dbReference>
<keyword evidence="1" id="KW-0472">Membrane</keyword>
<gene>
    <name evidence="2" type="ORF">J6I44_16840</name>
</gene>
<evidence type="ECO:0000313" key="3">
    <source>
        <dbReference type="Proteomes" id="UP001207918"/>
    </source>
</evidence>
<accession>A0ABT3PRQ6</accession>
<dbReference type="PANTHER" id="PTHR38454">
    <property type="entry name" value="INTEGRAL MEMBRANE PROTEIN-RELATED"/>
    <property type="match status" value="1"/>
</dbReference>
<keyword evidence="1" id="KW-0812">Transmembrane</keyword>
<feature type="transmembrane region" description="Helical" evidence="1">
    <location>
        <begin position="389"/>
        <end position="410"/>
    </location>
</feature>
<feature type="transmembrane region" description="Helical" evidence="1">
    <location>
        <begin position="497"/>
        <end position="515"/>
    </location>
</feature>
<dbReference type="EMBL" id="JAGGJA010000014">
    <property type="protein sequence ID" value="MCW9708531.1"/>
    <property type="molecule type" value="Genomic_DNA"/>
</dbReference>
<evidence type="ECO:0008006" key="4">
    <source>
        <dbReference type="Google" id="ProtNLM"/>
    </source>
</evidence>
<evidence type="ECO:0000313" key="2">
    <source>
        <dbReference type="EMBL" id="MCW9708531.1"/>
    </source>
</evidence>
<feature type="transmembrane region" description="Helical" evidence="1">
    <location>
        <begin position="350"/>
        <end position="369"/>
    </location>
</feature>
<evidence type="ECO:0000256" key="1">
    <source>
        <dbReference type="SAM" id="Phobius"/>
    </source>
</evidence>
<dbReference type="Proteomes" id="UP001207918">
    <property type="component" value="Unassembled WGS sequence"/>
</dbReference>
<feature type="transmembrane region" description="Helical" evidence="1">
    <location>
        <begin position="26"/>
        <end position="45"/>
    </location>
</feature>
<feature type="transmembrane region" description="Helical" evidence="1">
    <location>
        <begin position="113"/>
        <end position="130"/>
    </location>
</feature>
<feature type="transmembrane region" description="Helical" evidence="1">
    <location>
        <begin position="186"/>
        <end position="202"/>
    </location>
</feature>
<feature type="transmembrane region" description="Helical" evidence="1">
    <location>
        <begin position="326"/>
        <end position="343"/>
    </location>
</feature>
<keyword evidence="1" id="KW-1133">Transmembrane helix</keyword>
<feature type="transmembrane region" description="Helical" evidence="1">
    <location>
        <begin position="239"/>
        <end position="258"/>
    </location>
</feature>
<reference evidence="2 3" key="1">
    <citation type="submission" date="2021-03" db="EMBL/GenBank/DDBJ databases">
        <title>Aliifodinibius sp. nov., a new bacterium isolated from saline soil.</title>
        <authorList>
            <person name="Galisteo C."/>
            <person name="De La Haba R."/>
            <person name="Sanchez-Porro C."/>
            <person name="Ventosa A."/>
        </authorList>
    </citation>
    <scope>NUCLEOTIDE SEQUENCE [LARGE SCALE GENOMIC DNA]</scope>
    <source>
        <strain evidence="2 3">1BSP15-2V2</strain>
    </source>
</reference>
<feature type="transmembrane region" description="Helical" evidence="1">
    <location>
        <begin position="522"/>
        <end position="539"/>
    </location>
</feature>
<name>A0ABT3PRQ6_9BACT</name>
<dbReference type="PANTHER" id="PTHR38454:SF1">
    <property type="entry name" value="INTEGRAL MEMBRANE PROTEIN"/>
    <property type="match status" value="1"/>
</dbReference>